<evidence type="ECO:0000256" key="12">
    <source>
        <dbReference type="ARBA" id="ARBA00036239"/>
    </source>
</evidence>
<evidence type="ECO:0000256" key="1">
    <source>
        <dbReference type="ARBA" id="ARBA00004651"/>
    </source>
</evidence>
<dbReference type="InterPro" id="IPR004724">
    <property type="entry name" value="ENaC_chordates"/>
</dbReference>
<keyword evidence="10" id="KW-0739">Sodium transport</keyword>
<comment type="subcellular location">
    <subcellularLocation>
        <location evidence="1">Cell membrane</location>
        <topology evidence="1">Multi-pass membrane protein</topology>
    </subcellularLocation>
</comment>
<evidence type="ECO:0000256" key="9">
    <source>
        <dbReference type="ARBA" id="ARBA00023136"/>
    </source>
</evidence>
<dbReference type="Gene3D" id="2.60.470.10">
    <property type="entry name" value="Acid-sensing ion channels like domains"/>
    <property type="match status" value="1"/>
</dbReference>
<keyword evidence="2" id="KW-0813">Transport</keyword>
<evidence type="ECO:0000256" key="2">
    <source>
        <dbReference type="ARBA" id="ARBA00022448"/>
    </source>
</evidence>
<dbReference type="Pfam" id="PF00858">
    <property type="entry name" value="ASC"/>
    <property type="match status" value="1"/>
</dbReference>
<feature type="non-terminal residue" evidence="15">
    <location>
        <position position="475"/>
    </location>
</feature>
<keyword evidence="4" id="KW-1003">Cell membrane</keyword>
<evidence type="ECO:0000256" key="7">
    <source>
        <dbReference type="ARBA" id="ARBA00023053"/>
    </source>
</evidence>
<feature type="transmembrane region" description="Helical" evidence="13">
    <location>
        <begin position="94"/>
        <end position="114"/>
    </location>
</feature>
<dbReference type="PANTHER" id="PTHR11690">
    <property type="entry name" value="AMILORIDE-SENSITIVE SODIUM CHANNEL-RELATED"/>
    <property type="match status" value="1"/>
</dbReference>
<dbReference type="RefSeq" id="XP_015267147.1">
    <property type="nucleotide sequence ID" value="XM_015411661.1"/>
</dbReference>
<evidence type="ECO:0000256" key="4">
    <source>
        <dbReference type="ARBA" id="ARBA00022475"/>
    </source>
</evidence>
<dbReference type="NCBIfam" id="TIGR00859">
    <property type="entry name" value="ENaC"/>
    <property type="match status" value="1"/>
</dbReference>
<evidence type="ECO:0000256" key="11">
    <source>
        <dbReference type="ARBA" id="ARBA00023303"/>
    </source>
</evidence>
<organism evidence="14 15">
    <name type="scientific">Gekko japonicus</name>
    <name type="common">Schlegel's Japanese gecko</name>
    <dbReference type="NCBI Taxonomy" id="146911"/>
    <lineage>
        <taxon>Eukaryota</taxon>
        <taxon>Metazoa</taxon>
        <taxon>Chordata</taxon>
        <taxon>Craniata</taxon>
        <taxon>Vertebrata</taxon>
        <taxon>Euteleostomi</taxon>
        <taxon>Lepidosauria</taxon>
        <taxon>Squamata</taxon>
        <taxon>Bifurcata</taxon>
        <taxon>Gekkota</taxon>
        <taxon>Gekkonidae</taxon>
        <taxon>Gekkoninae</taxon>
        <taxon>Gekko</taxon>
    </lineage>
</organism>
<evidence type="ECO:0000256" key="8">
    <source>
        <dbReference type="ARBA" id="ARBA00023065"/>
    </source>
</evidence>
<keyword evidence="6 13" id="KW-1133">Transmembrane helix</keyword>
<sequence length="475" mass="55169">MGLIWREAVRPQKREASRSTPRLFTLDIGTDGAPLKVLGMEQEKAEKQKEEREEALIEFYSSFKDLFEFFCLNTTIHGTIRLVCSSRNKMKTAFWALLFLASFAMLYWQFALIFNEYWSYPVIMTISVHSEPKMFPAITICNLNPYRVDAVRENMAKLDNLTRKTFFEVYGFDIPQSVLEDDLKSDYWLKNKSSAVNGSSFHLNESFGLLKFGRNREKVGFRLCNKTGGECYKKVYLSGVDALREWYRFQYMNIMSQVPPVNFSHNEQCPGGIQDSCRYNQQPCPPSDCRHFHHAIYGSCFTFNSNGTDIKWQASKPGILYGLSLILKVEQKDHIPLLSTKAGVKVMIHKHNQSPFLEHEGFDIRPGIESTIGIKQVEVTRLSGNYGDCTEDGKDVNVTLIYKSNYTLQACLHFCFQQLMIKHCGCGYYYYPLPDRKDKYCNYNEYPDWGHCFYRQYDQFASHKHGCFQKCRKPC</sequence>
<keyword evidence="8" id="KW-0406">Ion transport</keyword>
<keyword evidence="7" id="KW-0915">Sodium</keyword>
<gene>
    <name evidence="15" type="primary">SCNN1D</name>
</gene>
<dbReference type="GO" id="GO:0034220">
    <property type="term" value="P:monoatomic ion transmembrane transport"/>
    <property type="evidence" value="ECO:0007669"/>
    <property type="project" value="UniProtKB-KW"/>
</dbReference>
<proteinExistence type="predicted"/>
<dbReference type="Proteomes" id="UP000694871">
    <property type="component" value="Unplaced"/>
</dbReference>
<protein>
    <submittedName>
        <fullName evidence="15">Amiloride-sensitive sodium channel subunit delta</fullName>
    </submittedName>
</protein>
<accession>A0ABM1K0B0</accession>
<comment type="catalytic activity">
    <reaction evidence="12">
        <text>Na(+)(in) = Na(+)(out)</text>
        <dbReference type="Rhea" id="RHEA:34963"/>
        <dbReference type="ChEBI" id="CHEBI:29101"/>
    </reaction>
</comment>
<evidence type="ECO:0000256" key="5">
    <source>
        <dbReference type="ARBA" id="ARBA00022692"/>
    </source>
</evidence>
<reference evidence="15" key="1">
    <citation type="submission" date="2025-08" db="UniProtKB">
        <authorList>
            <consortium name="RefSeq"/>
        </authorList>
    </citation>
    <scope>IDENTIFICATION</scope>
</reference>
<dbReference type="GeneID" id="107110834"/>
<keyword evidence="3" id="KW-0894">Sodium channel</keyword>
<dbReference type="InterPro" id="IPR020903">
    <property type="entry name" value="ENaC_CS"/>
</dbReference>
<name>A0ABM1K0B0_GEKJA</name>
<evidence type="ECO:0000256" key="10">
    <source>
        <dbReference type="ARBA" id="ARBA00023201"/>
    </source>
</evidence>
<keyword evidence="11 15" id="KW-0407">Ion channel</keyword>
<keyword evidence="9 13" id="KW-0472">Membrane</keyword>
<dbReference type="InterPro" id="IPR001873">
    <property type="entry name" value="ENaC"/>
</dbReference>
<dbReference type="PRINTS" id="PR01078">
    <property type="entry name" value="AMINACHANNEL"/>
</dbReference>
<evidence type="ECO:0000313" key="15">
    <source>
        <dbReference type="RefSeq" id="XP_015267147.1"/>
    </source>
</evidence>
<evidence type="ECO:0000256" key="3">
    <source>
        <dbReference type="ARBA" id="ARBA00022461"/>
    </source>
</evidence>
<evidence type="ECO:0000313" key="14">
    <source>
        <dbReference type="Proteomes" id="UP000694871"/>
    </source>
</evidence>
<evidence type="ECO:0000256" key="13">
    <source>
        <dbReference type="SAM" id="Phobius"/>
    </source>
</evidence>
<keyword evidence="14" id="KW-1185">Reference proteome</keyword>
<dbReference type="PANTHER" id="PTHR11690:SF132">
    <property type="entry name" value="AMILORIDE-SENSITIVE SODIUM CHANNEL SUBUNIT DELTA"/>
    <property type="match status" value="1"/>
</dbReference>
<evidence type="ECO:0000256" key="6">
    <source>
        <dbReference type="ARBA" id="ARBA00022989"/>
    </source>
</evidence>
<dbReference type="PROSITE" id="PS01206">
    <property type="entry name" value="ASC"/>
    <property type="match status" value="1"/>
</dbReference>
<keyword evidence="5 13" id="KW-0812">Transmembrane</keyword>